<comment type="subcellular location">
    <subcellularLocation>
        <location evidence="1">Nucleus</location>
    </subcellularLocation>
</comment>
<protein>
    <recommendedName>
        <fullName evidence="10">Pre-mRNA-processing factor 39</fullName>
    </recommendedName>
</protein>
<dbReference type="AlphaFoldDB" id="A0A6G1IBP4"/>
<evidence type="ECO:0000256" key="7">
    <source>
        <dbReference type="SAM" id="MobiDB-lite"/>
    </source>
</evidence>
<keyword evidence="4" id="KW-0508">mRNA splicing</keyword>
<sequence length="613" mass="71063">MAAADFVPPVEIPWREVPDLSQLDDAEYAELKKLNAEVAANPDEYEPWNALINAIEGLENGLTRNSSPQAISAMREVYDRMLAKFPLFFVFWKRYADLEFFIAGTEAAEMVYERGVACIRNSVDLWTSYCDFKVKTCHDPEVNRELFERGADSVGLDYHSHPFWDKYLEYEERLEAPEKIYAVLSRIVQIPMQKYREYFDRFRIAASYRPVSDLLPAETLVQLRNDSLLENPTKSEFEIEREARARIDLMHVEIYNHTQTEALKRASYEDQIKRPYFHVTELPEAELENWRVYLNAEEAEGDYARITFLYERCMVVCALYEEFWMRYARWMEAQPGKTEEVRNICVRASCVFLPIFRPNLRLQYALFEEQCGRPDVARDVYQGILLRLPGHLQTITALAGLERRQHGMEAAIAVFNDYIKSPGCDNFTKGTLVSQWATMLWKIKGSAEEARDVYQRNTQYYLDSRPFWVGYLQFELDQPTSAATESVQYERIKGVFDEICRSARIGAAAIRDLAHLYMEYLMERGPKDAAKECLRVDKEINGPNSVRSGLKGRMSEYKSVALSRGLYDDNQAESEISLSALRLGMSVHDRYFRELDDTPTGSNGQSIPYRYAA</sequence>
<dbReference type="InterPro" id="IPR003107">
    <property type="entry name" value="HAT"/>
</dbReference>
<gene>
    <name evidence="8" type="ORF">EJ06DRAFT_526055</name>
</gene>
<keyword evidence="3" id="KW-0677">Repeat</keyword>
<keyword evidence="5" id="KW-0539">Nucleus</keyword>
<evidence type="ECO:0000313" key="9">
    <source>
        <dbReference type="Proteomes" id="UP000799640"/>
    </source>
</evidence>
<dbReference type="FunFam" id="1.25.40.10:FF:000451">
    <property type="entry name" value="mRNA splicing protein (Prp39), putative"/>
    <property type="match status" value="1"/>
</dbReference>
<accession>A0A6G1IBP4</accession>
<dbReference type="Proteomes" id="UP000799640">
    <property type="component" value="Unassembled WGS sequence"/>
</dbReference>
<keyword evidence="9" id="KW-1185">Reference proteome</keyword>
<dbReference type="GO" id="GO:0000243">
    <property type="term" value="C:commitment complex"/>
    <property type="evidence" value="ECO:0007669"/>
    <property type="project" value="TreeGrafter"/>
</dbReference>
<dbReference type="PANTHER" id="PTHR17204">
    <property type="entry name" value="PRE-MRNA PROCESSING PROTEIN PRP39-RELATED"/>
    <property type="match status" value="1"/>
</dbReference>
<dbReference type="InterPro" id="IPR059164">
    <property type="entry name" value="HAT_PRP39_C"/>
</dbReference>
<evidence type="ECO:0000313" key="8">
    <source>
        <dbReference type="EMBL" id="KAF2405536.1"/>
    </source>
</evidence>
<dbReference type="GO" id="GO:0005685">
    <property type="term" value="C:U1 snRNP"/>
    <property type="evidence" value="ECO:0007669"/>
    <property type="project" value="TreeGrafter"/>
</dbReference>
<dbReference type="GO" id="GO:0030627">
    <property type="term" value="F:pre-mRNA 5'-splice site binding"/>
    <property type="evidence" value="ECO:0007669"/>
    <property type="project" value="TreeGrafter"/>
</dbReference>
<dbReference type="GO" id="GO:0071004">
    <property type="term" value="C:U2-type prespliceosome"/>
    <property type="evidence" value="ECO:0007669"/>
    <property type="project" value="TreeGrafter"/>
</dbReference>
<organism evidence="8 9">
    <name type="scientific">Trichodelitschia bisporula</name>
    <dbReference type="NCBI Taxonomy" id="703511"/>
    <lineage>
        <taxon>Eukaryota</taxon>
        <taxon>Fungi</taxon>
        <taxon>Dikarya</taxon>
        <taxon>Ascomycota</taxon>
        <taxon>Pezizomycotina</taxon>
        <taxon>Dothideomycetes</taxon>
        <taxon>Dothideomycetes incertae sedis</taxon>
        <taxon>Phaeotrichales</taxon>
        <taxon>Phaeotrichaceae</taxon>
        <taxon>Trichodelitschia</taxon>
    </lineage>
</organism>
<reference evidence="8" key="1">
    <citation type="journal article" date="2020" name="Stud. Mycol.">
        <title>101 Dothideomycetes genomes: a test case for predicting lifestyles and emergence of pathogens.</title>
        <authorList>
            <person name="Haridas S."/>
            <person name="Albert R."/>
            <person name="Binder M."/>
            <person name="Bloem J."/>
            <person name="Labutti K."/>
            <person name="Salamov A."/>
            <person name="Andreopoulos B."/>
            <person name="Baker S."/>
            <person name="Barry K."/>
            <person name="Bills G."/>
            <person name="Bluhm B."/>
            <person name="Cannon C."/>
            <person name="Castanera R."/>
            <person name="Culley D."/>
            <person name="Daum C."/>
            <person name="Ezra D."/>
            <person name="Gonzalez J."/>
            <person name="Henrissat B."/>
            <person name="Kuo A."/>
            <person name="Liang C."/>
            <person name="Lipzen A."/>
            <person name="Lutzoni F."/>
            <person name="Magnuson J."/>
            <person name="Mondo S."/>
            <person name="Nolan M."/>
            <person name="Ohm R."/>
            <person name="Pangilinan J."/>
            <person name="Park H.-J."/>
            <person name="Ramirez L."/>
            <person name="Alfaro M."/>
            <person name="Sun H."/>
            <person name="Tritt A."/>
            <person name="Yoshinaga Y."/>
            <person name="Zwiers L.-H."/>
            <person name="Turgeon B."/>
            <person name="Goodwin S."/>
            <person name="Spatafora J."/>
            <person name="Crous P."/>
            <person name="Grigoriev I."/>
        </authorList>
    </citation>
    <scope>NUCLEOTIDE SEQUENCE</scope>
    <source>
        <strain evidence="8">CBS 262.69</strain>
    </source>
</reference>
<evidence type="ECO:0000256" key="5">
    <source>
        <dbReference type="ARBA" id="ARBA00023242"/>
    </source>
</evidence>
<dbReference type="EMBL" id="ML996687">
    <property type="protein sequence ID" value="KAF2405536.1"/>
    <property type="molecule type" value="Genomic_DNA"/>
</dbReference>
<evidence type="ECO:0000256" key="1">
    <source>
        <dbReference type="ARBA" id="ARBA00004123"/>
    </source>
</evidence>
<dbReference type="GO" id="GO:0000395">
    <property type="term" value="P:mRNA 5'-splice site recognition"/>
    <property type="evidence" value="ECO:0007669"/>
    <property type="project" value="TreeGrafter"/>
</dbReference>
<feature type="region of interest" description="Disordered" evidence="7">
    <location>
        <begin position="594"/>
        <end position="613"/>
    </location>
</feature>
<dbReference type="Pfam" id="PF23241">
    <property type="entry name" value="HAT_PRP39_C"/>
    <property type="match status" value="1"/>
</dbReference>
<evidence type="ECO:0000256" key="2">
    <source>
        <dbReference type="ARBA" id="ARBA00022664"/>
    </source>
</evidence>
<dbReference type="SUPFAM" id="SSF48452">
    <property type="entry name" value="TPR-like"/>
    <property type="match status" value="1"/>
</dbReference>
<dbReference type="SMART" id="SM00386">
    <property type="entry name" value="HAT"/>
    <property type="match status" value="6"/>
</dbReference>
<evidence type="ECO:0000256" key="3">
    <source>
        <dbReference type="ARBA" id="ARBA00022737"/>
    </source>
</evidence>
<evidence type="ECO:0000256" key="6">
    <source>
        <dbReference type="ARBA" id="ARBA00038019"/>
    </source>
</evidence>
<dbReference type="FunFam" id="1.25.40.10:FF:000064">
    <property type="entry name" value="Putative pre-mrna-processing factor 39"/>
    <property type="match status" value="1"/>
</dbReference>
<dbReference type="PANTHER" id="PTHR17204:SF5">
    <property type="entry name" value="PRE-MRNA-PROCESSING FACTOR 39"/>
    <property type="match status" value="1"/>
</dbReference>
<dbReference type="OrthoDB" id="10265668at2759"/>
<proteinExistence type="inferred from homology"/>
<dbReference type="Gene3D" id="1.25.40.10">
    <property type="entry name" value="Tetratricopeptide repeat domain"/>
    <property type="match status" value="2"/>
</dbReference>
<comment type="similarity">
    <text evidence="6">Belongs to the PRP39 family.</text>
</comment>
<name>A0A6G1IBP4_9PEZI</name>
<evidence type="ECO:0000256" key="4">
    <source>
        <dbReference type="ARBA" id="ARBA00023187"/>
    </source>
</evidence>
<keyword evidence="2" id="KW-0507">mRNA processing</keyword>
<evidence type="ECO:0008006" key="10">
    <source>
        <dbReference type="Google" id="ProtNLM"/>
    </source>
</evidence>
<dbReference type="InterPro" id="IPR011990">
    <property type="entry name" value="TPR-like_helical_dom_sf"/>
</dbReference>
<dbReference type="Pfam" id="PF23240">
    <property type="entry name" value="HAT_PRP39_N"/>
    <property type="match status" value="1"/>
</dbReference>